<dbReference type="PANTHER" id="PTHR44942:SF4">
    <property type="entry name" value="METHYLTRANSFERASE TYPE 11 DOMAIN-CONTAINING PROTEIN"/>
    <property type="match status" value="1"/>
</dbReference>
<dbReference type="SUPFAM" id="SSF53335">
    <property type="entry name" value="S-adenosyl-L-methionine-dependent methyltransferases"/>
    <property type="match status" value="1"/>
</dbReference>
<protein>
    <submittedName>
        <fullName evidence="5">Class I SAM-dependent methyltransferase</fullName>
    </submittedName>
</protein>
<dbReference type="GO" id="GO:0032259">
    <property type="term" value="P:methylation"/>
    <property type="evidence" value="ECO:0007669"/>
    <property type="project" value="UniProtKB-KW"/>
</dbReference>
<comment type="similarity">
    <text evidence="1">Belongs to the methyltransferase superfamily.</text>
</comment>
<keyword evidence="2 5" id="KW-0489">Methyltransferase</keyword>
<dbReference type="RefSeq" id="WP_344829011.1">
    <property type="nucleotide sequence ID" value="NZ_BAAAUV010000007.1"/>
</dbReference>
<proteinExistence type="inferred from homology"/>
<dbReference type="GO" id="GO:0008168">
    <property type="term" value="F:methyltransferase activity"/>
    <property type="evidence" value="ECO:0007669"/>
    <property type="project" value="UniProtKB-KW"/>
</dbReference>
<dbReference type="Proteomes" id="UP001501237">
    <property type="component" value="Unassembled WGS sequence"/>
</dbReference>
<dbReference type="CDD" id="cd02440">
    <property type="entry name" value="AdoMet_MTases"/>
    <property type="match status" value="1"/>
</dbReference>
<evidence type="ECO:0000256" key="1">
    <source>
        <dbReference type="ARBA" id="ARBA00008361"/>
    </source>
</evidence>
<reference evidence="6" key="1">
    <citation type="journal article" date="2019" name="Int. J. Syst. Evol. Microbiol.">
        <title>The Global Catalogue of Microorganisms (GCM) 10K type strain sequencing project: providing services to taxonomists for standard genome sequencing and annotation.</title>
        <authorList>
            <consortium name="The Broad Institute Genomics Platform"/>
            <consortium name="The Broad Institute Genome Sequencing Center for Infectious Disease"/>
            <person name="Wu L."/>
            <person name="Ma J."/>
        </authorList>
    </citation>
    <scope>NUCLEOTIDE SEQUENCE [LARGE SCALE GENOMIC DNA]</scope>
    <source>
        <strain evidence="6">JCM 9377</strain>
    </source>
</reference>
<dbReference type="InterPro" id="IPR013216">
    <property type="entry name" value="Methyltransf_11"/>
</dbReference>
<name>A0ABP6QCW4_9ACTN</name>
<dbReference type="EMBL" id="BAAAUV010000007">
    <property type="protein sequence ID" value="GAA3213430.1"/>
    <property type="molecule type" value="Genomic_DNA"/>
</dbReference>
<comment type="caution">
    <text evidence="5">The sequence shown here is derived from an EMBL/GenBank/DDBJ whole genome shotgun (WGS) entry which is preliminary data.</text>
</comment>
<gene>
    <name evidence="5" type="ORF">GCM10010468_33390</name>
</gene>
<keyword evidence="6" id="KW-1185">Reference proteome</keyword>
<evidence type="ECO:0000313" key="6">
    <source>
        <dbReference type="Proteomes" id="UP001501237"/>
    </source>
</evidence>
<dbReference type="Gene3D" id="3.40.50.150">
    <property type="entry name" value="Vaccinia Virus protein VP39"/>
    <property type="match status" value="1"/>
</dbReference>
<dbReference type="PANTHER" id="PTHR44942">
    <property type="entry name" value="METHYLTRANSF_11 DOMAIN-CONTAINING PROTEIN"/>
    <property type="match status" value="1"/>
</dbReference>
<evidence type="ECO:0000256" key="2">
    <source>
        <dbReference type="ARBA" id="ARBA00022603"/>
    </source>
</evidence>
<accession>A0ABP6QCW4</accession>
<dbReference type="InterPro" id="IPR029063">
    <property type="entry name" value="SAM-dependent_MTases_sf"/>
</dbReference>
<feature type="domain" description="Methyltransferase type 11" evidence="4">
    <location>
        <begin position="51"/>
        <end position="137"/>
    </location>
</feature>
<evidence type="ECO:0000256" key="3">
    <source>
        <dbReference type="ARBA" id="ARBA00022679"/>
    </source>
</evidence>
<sequence>MSAFPGDDPEYVSRRAAAFGAEAAAYADQRPGYPQEAVTWALAEAPGRRVLDLGAGTGKLTGLLPGEVVAVEPDPGMLAELRRLLPGARALAGSAEAIPLPGGSVDAIVAGQAMHWFDQDASLPELARVLVPGGTLAGLWNLDDDRVDWLRELKEMTGNTASYLNDRPVPMLTDGRYFTQPVRAEFANPQPRTIDSMLATIQTHSQILVLPEDERSELMTKARAFLESTPETRNGAFLRPMITVGLRVTRLPDGEAPRP</sequence>
<evidence type="ECO:0000313" key="5">
    <source>
        <dbReference type="EMBL" id="GAA3213430.1"/>
    </source>
</evidence>
<dbReference type="InterPro" id="IPR051052">
    <property type="entry name" value="Diverse_substrate_MTase"/>
</dbReference>
<evidence type="ECO:0000259" key="4">
    <source>
        <dbReference type="Pfam" id="PF08241"/>
    </source>
</evidence>
<organism evidence="5 6">
    <name type="scientific">Actinocorallia longicatena</name>
    <dbReference type="NCBI Taxonomy" id="111803"/>
    <lineage>
        <taxon>Bacteria</taxon>
        <taxon>Bacillati</taxon>
        <taxon>Actinomycetota</taxon>
        <taxon>Actinomycetes</taxon>
        <taxon>Streptosporangiales</taxon>
        <taxon>Thermomonosporaceae</taxon>
        <taxon>Actinocorallia</taxon>
    </lineage>
</organism>
<keyword evidence="3" id="KW-0808">Transferase</keyword>
<dbReference type="Pfam" id="PF08241">
    <property type="entry name" value="Methyltransf_11"/>
    <property type="match status" value="1"/>
</dbReference>